<sequence>MVEEGSIGLDENMNEMLPSNNGINTSQKAQDFKDEGKGNLECIVDQGQIEITKAEVDTGNVVMDSGEAQIQTDEENMKFISNDNDEKYK</sequence>
<dbReference type="EMBL" id="AVOT02000705">
    <property type="protein sequence ID" value="MBW0464126.1"/>
    <property type="molecule type" value="Genomic_DNA"/>
</dbReference>
<keyword evidence="3" id="KW-1185">Reference proteome</keyword>
<feature type="region of interest" description="Disordered" evidence="1">
    <location>
        <begin position="1"/>
        <end position="32"/>
    </location>
</feature>
<comment type="caution">
    <text evidence="2">The sequence shown here is derived from an EMBL/GenBank/DDBJ whole genome shotgun (WGS) entry which is preliminary data.</text>
</comment>
<reference evidence="2" key="1">
    <citation type="submission" date="2021-03" db="EMBL/GenBank/DDBJ databases">
        <title>Draft genome sequence of rust myrtle Austropuccinia psidii MF-1, a brazilian biotype.</title>
        <authorList>
            <person name="Quecine M.C."/>
            <person name="Pachon D.M.R."/>
            <person name="Bonatelli M.L."/>
            <person name="Correr F.H."/>
            <person name="Franceschini L.M."/>
            <person name="Leite T.F."/>
            <person name="Margarido G.R.A."/>
            <person name="Almeida C.A."/>
            <person name="Ferrarezi J.A."/>
            <person name="Labate C.A."/>
        </authorList>
    </citation>
    <scope>NUCLEOTIDE SEQUENCE</scope>
    <source>
        <strain evidence="2">MF-1</strain>
    </source>
</reference>
<dbReference type="AlphaFoldDB" id="A0A9Q3GEH5"/>
<evidence type="ECO:0000313" key="3">
    <source>
        <dbReference type="Proteomes" id="UP000765509"/>
    </source>
</evidence>
<proteinExistence type="predicted"/>
<evidence type="ECO:0000313" key="2">
    <source>
        <dbReference type="EMBL" id="MBW0464126.1"/>
    </source>
</evidence>
<organism evidence="2 3">
    <name type="scientific">Austropuccinia psidii MF-1</name>
    <dbReference type="NCBI Taxonomy" id="1389203"/>
    <lineage>
        <taxon>Eukaryota</taxon>
        <taxon>Fungi</taxon>
        <taxon>Dikarya</taxon>
        <taxon>Basidiomycota</taxon>
        <taxon>Pucciniomycotina</taxon>
        <taxon>Pucciniomycetes</taxon>
        <taxon>Pucciniales</taxon>
        <taxon>Sphaerophragmiaceae</taxon>
        <taxon>Austropuccinia</taxon>
    </lineage>
</organism>
<protein>
    <submittedName>
        <fullName evidence="2">Uncharacterized protein</fullName>
    </submittedName>
</protein>
<name>A0A9Q3GEH5_9BASI</name>
<accession>A0A9Q3GEH5</accession>
<dbReference type="Proteomes" id="UP000765509">
    <property type="component" value="Unassembled WGS sequence"/>
</dbReference>
<evidence type="ECO:0000256" key="1">
    <source>
        <dbReference type="SAM" id="MobiDB-lite"/>
    </source>
</evidence>
<gene>
    <name evidence="2" type="ORF">O181_003841</name>
</gene>
<feature type="compositionally biased region" description="Polar residues" evidence="1">
    <location>
        <begin position="17"/>
        <end position="29"/>
    </location>
</feature>